<dbReference type="Proteomes" id="UP000023152">
    <property type="component" value="Unassembled WGS sequence"/>
</dbReference>
<keyword evidence="2" id="KW-1185">Reference proteome</keyword>
<organism evidence="1 2">
    <name type="scientific">Reticulomyxa filosa</name>
    <dbReference type="NCBI Taxonomy" id="46433"/>
    <lineage>
        <taxon>Eukaryota</taxon>
        <taxon>Sar</taxon>
        <taxon>Rhizaria</taxon>
        <taxon>Retaria</taxon>
        <taxon>Foraminifera</taxon>
        <taxon>Monothalamids</taxon>
        <taxon>Reticulomyxidae</taxon>
        <taxon>Reticulomyxa</taxon>
    </lineage>
</organism>
<proteinExistence type="predicted"/>
<protein>
    <submittedName>
        <fullName evidence="1">Uncharacterized protein</fullName>
    </submittedName>
</protein>
<sequence length="225" mass="26697">DNILEEEMKTCKEVMINDVPHTHTQQDLFTILNHQFNTAQEKLKGHALVQVQMILKCMDGFRQNAPTARGRKVENWSDLEKLKERMDVFILDDNAELYNLEDGDKEKLCDDTLRVTNLATLCVRYVVQLMMDQIIKPKIFDTYFTKEWVDWEKTLDEFFQDDEKCMCERYFFQNIFVKVSCVEMVEEYLVTMAHKKPKCSAQELTERIQLDSQVMDAFYKNGTWT</sequence>
<dbReference type="EMBL" id="ASPP01034494">
    <property type="protein sequence ID" value="ETO02968.1"/>
    <property type="molecule type" value="Genomic_DNA"/>
</dbReference>
<name>X6LM18_RETFI</name>
<gene>
    <name evidence="1" type="ORF">RFI_34442</name>
</gene>
<evidence type="ECO:0000313" key="2">
    <source>
        <dbReference type="Proteomes" id="UP000023152"/>
    </source>
</evidence>
<feature type="non-terminal residue" evidence="1">
    <location>
        <position position="1"/>
    </location>
</feature>
<accession>X6LM18</accession>
<comment type="caution">
    <text evidence="1">The sequence shown here is derived from an EMBL/GenBank/DDBJ whole genome shotgun (WGS) entry which is preliminary data.</text>
</comment>
<evidence type="ECO:0000313" key="1">
    <source>
        <dbReference type="EMBL" id="ETO02968.1"/>
    </source>
</evidence>
<dbReference type="AlphaFoldDB" id="X6LM18"/>
<reference evidence="1 2" key="1">
    <citation type="journal article" date="2013" name="Curr. Biol.">
        <title>The Genome of the Foraminiferan Reticulomyxa filosa.</title>
        <authorList>
            <person name="Glockner G."/>
            <person name="Hulsmann N."/>
            <person name="Schleicher M."/>
            <person name="Noegel A.A."/>
            <person name="Eichinger L."/>
            <person name="Gallinger C."/>
            <person name="Pawlowski J."/>
            <person name="Sierra R."/>
            <person name="Euteneuer U."/>
            <person name="Pillet L."/>
            <person name="Moustafa A."/>
            <person name="Platzer M."/>
            <person name="Groth M."/>
            <person name="Szafranski K."/>
            <person name="Schliwa M."/>
        </authorList>
    </citation>
    <scope>NUCLEOTIDE SEQUENCE [LARGE SCALE GENOMIC DNA]</scope>
</reference>
<dbReference type="OrthoDB" id="190098at2759"/>